<dbReference type="EMBL" id="BMFT01000004">
    <property type="protein sequence ID" value="GGH37108.1"/>
    <property type="molecule type" value="Genomic_DNA"/>
</dbReference>
<dbReference type="Gene3D" id="4.10.280.10">
    <property type="entry name" value="Helix-loop-helix DNA-binding domain"/>
    <property type="match status" value="1"/>
</dbReference>
<reference evidence="2" key="1">
    <citation type="journal article" date="2019" name="Int. J. Syst. Evol. Microbiol.">
        <title>The Global Catalogue of Microorganisms (GCM) 10K type strain sequencing project: providing services to taxonomists for standard genome sequencing and annotation.</title>
        <authorList>
            <consortium name="The Broad Institute Genomics Platform"/>
            <consortium name="The Broad Institute Genome Sequencing Center for Infectious Disease"/>
            <person name="Wu L."/>
            <person name="Ma J."/>
        </authorList>
    </citation>
    <scope>NUCLEOTIDE SEQUENCE [LARGE SCALE GENOMIC DNA]</scope>
    <source>
        <strain evidence="2">CGMCC 1.12769</strain>
    </source>
</reference>
<dbReference type="InterPro" id="IPR018540">
    <property type="entry name" value="Spo0E-like"/>
</dbReference>
<keyword evidence="2" id="KW-1185">Reference proteome</keyword>
<comment type="caution">
    <text evidence="1">The sequence shown here is derived from an EMBL/GenBank/DDBJ whole genome shotgun (WGS) entry which is preliminary data.</text>
</comment>
<gene>
    <name evidence="1" type="ORF">GCM10008013_44370</name>
</gene>
<dbReference type="InterPro" id="IPR036638">
    <property type="entry name" value="HLH_DNA-bd_sf"/>
</dbReference>
<dbReference type="InterPro" id="IPR037208">
    <property type="entry name" value="Spo0E-like_sf"/>
</dbReference>
<dbReference type="SUPFAM" id="SSF140500">
    <property type="entry name" value="BAS1536-like"/>
    <property type="match status" value="1"/>
</dbReference>
<organism evidence="1 2">
    <name type="scientific">Paenibacillus segetis</name>
    <dbReference type="NCBI Taxonomy" id="1325360"/>
    <lineage>
        <taxon>Bacteria</taxon>
        <taxon>Bacillati</taxon>
        <taxon>Bacillota</taxon>
        <taxon>Bacilli</taxon>
        <taxon>Bacillales</taxon>
        <taxon>Paenibacillaceae</taxon>
        <taxon>Paenibacillus</taxon>
    </lineage>
</organism>
<dbReference type="RefSeq" id="WP_188542062.1">
    <property type="nucleotide sequence ID" value="NZ_BMFT01000004.1"/>
</dbReference>
<protein>
    <recommendedName>
        <fullName evidence="3">Spo0E like sporulation regulatory protein</fullName>
    </recommendedName>
</protein>
<evidence type="ECO:0008006" key="3">
    <source>
        <dbReference type="Google" id="ProtNLM"/>
    </source>
</evidence>
<accession>A0ABQ1YUK1</accession>
<evidence type="ECO:0000313" key="2">
    <source>
        <dbReference type="Proteomes" id="UP000659344"/>
    </source>
</evidence>
<evidence type="ECO:0000313" key="1">
    <source>
        <dbReference type="EMBL" id="GGH37108.1"/>
    </source>
</evidence>
<proteinExistence type="predicted"/>
<dbReference type="Pfam" id="PF09388">
    <property type="entry name" value="SpoOE-like"/>
    <property type="match status" value="1"/>
</dbReference>
<sequence>MNKSEAIKTRIEVARQKLNQLVDQYGLLDHRVMAQSILLDELINKYNNIKYDSIKNKRVEMRKLITMGS</sequence>
<name>A0ABQ1YUK1_9BACL</name>
<dbReference type="Proteomes" id="UP000659344">
    <property type="component" value="Unassembled WGS sequence"/>
</dbReference>